<evidence type="ECO:0000313" key="4">
    <source>
        <dbReference type="Proteomes" id="UP001597033"/>
    </source>
</evidence>
<name>A0ABW3LQS5_9GAMM</name>
<sequence>MRRLLPFLLLLAAPAMCWAAPAESEPAAKNGACVYARPATTVAVAEGDAPQARPATPPAARSTPKPAATGGGGGDGESAVPRVRGNRWHSFLPGMFR</sequence>
<protein>
    <recommendedName>
        <fullName evidence="5">Secreted protein</fullName>
    </recommendedName>
</protein>
<proteinExistence type="predicted"/>
<gene>
    <name evidence="3" type="ORF">ACFQ2N_00285</name>
</gene>
<keyword evidence="4" id="KW-1185">Reference proteome</keyword>
<evidence type="ECO:0000313" key="3">
    <source>
        <dbReference type="EMBL" id="MFD1040785.1"/>
    </source>
</evidence>
<feature type="compositionally biased region" description="Low complexity" evidence="1">
    <location>
        <begin position="49"/>
        <end position="68"/>
    </location>
</feature>
<evidence type="ECO:0000256" key="1">
    <source>
        <dbReference type="SAM" id="MobiDB-lite"/>
    </source>
</evidence>
<reference evidence="4" key="1">
    <citation type="journal article" date="2019" name="Int. J. Syst. Evol. Microbiol.">
        <title>The Global Catalogue of Microorganisms (GCM) 10K type strain sequencing project: providing services to taxonomists for standard genome sequencing and annotation.</title>
        <authorList>
            <consortium name="The Broad Institute Genomics Platform"/>
            <consortium name="The Broad Institute Genome Sequencing Center for Infectious Disease"/>
            <person name="Wu L."/>
            <person name="Ma J."/>
        </authorList>
    </citation>
    <scope>NUCLEOTIDE SEQUENCE [LARGE SCALE GENOMIC DNA]</scope>
    <source>
        <strain evidence="4">CCUG 55854</strain>
    </source>
</reference>
<dbReference type="Proteomes" id="UP001597033">
    <property type="component" value="Unassembled WGS sequence"/>
</dbReference>
<accession>A0ABW3LQS5</accession>
<comment type="caution">
    <text evidence="3">The sequence shown here is derived from an EMBL/GenBank/DDBJ whole genome shotgun (WGS) entry which is preliminary data.</text>
</comment>
<keyword evidence="2" id="KW-0732">Signal</keyword>
<dbReference type="EMBL" id="JBHTKN010000001">
    <property type="protein sequence ID" value="MFD1040785.1"/>
    <property type="molecule type" value="Genomic_DNA"/>
</dbReference>
<feature type="chain" id="PRO_5045103875" description="Secreted protein" evidence="2">
    <location>
        <begin position="20"/>
        <end position="97"/>
    </location>
</feature>
<feature type="signal peptide" evidence="2">
    <location>
        <begin position="1"/>
        <end position="19"/>
    </location>
</feature>
<evidence type="ECO:0000256" key="2">
    <source>
        <dbReference type="SAM" id="SignalP"/>
    </source>
</evidence>
<organism evidence="3 4">
    <name type="scientific">Pseudoxanthomonas kaohsiungensis</name>
    <dbReference type="NCBI Taxonomy" id="283923"/>
    <lineage>
        <taxon>Bacteria</taxon>
        <taxon>Pseudomonadati</taxon>
        <taxon>Pseudomonadota</taxon>
        <taxon>Gammaproteobacteria</taxon>
        <taxon>Lysobacterales</taxon>
        <taxon>Lysobacteraceae</taxon>
        <taxon>Pseudoxanthomonas</taxon>
    </lineage>
</organism>
<evidence type="ECO:0008006" key="5">
    <source>
        <dbReference type="Google" id="ProtNLM"/>
    </source>
</evidence>
<feature type="region of interest" description="Disordered" evidence="1">
    <location>
        <begin position="46"/>
        <end position="97"/>
    </location>
</feature>
<dbReference type="RefSeq" id="WP_162376360.1">
    <property type="nucleotide sequence ID" value="NZ_JBHTKN010000001.1"/>
</dbReference>